<name>A0A6J5NLQ9_9CAUD</name>
<organism evidence="1">
    <name type="scientific">uncultured Caudovirales phage</name>
    <dbReference type="NCBI Taxonomy" id="2100421"/>
    <lineage>
        <taxon>Viruses</taxon>
        <taxon>Duplodnaviria</taxon>
        <taxon>Heunggongvirae</taxon>
        <taxon>Uroviricota</taxon>
        <taxon>Caudoviricetes</taxon>
        <taxon>Peduoviridae</taxon>
        <taxon>Maltschvirus</taxon>
        <taxon>Maltschvirus maltsch</taxon>
    </lineage>
</organism>
<accession>A0A6J5NLQ9</accession>
<protein>
    <submittedName>
        <fullName evidence="1">Uncharacterized protein</fullName>
    </submittedName>
</protein>
<reference evidence="1" key="1">
    <citation type="submission" date="2020-04" db="EMBL/GenBank/DDBJ databases">
        <authorList>
            <person name="Chiriac C."/>
            <person name="Salcher M."/>
            <person name="Ghai R."/>
            <person name="Kavagutti S V."/>
        </authorList>
    </citation>
    <scope>NUCLEOTIDE SEQUENCE</scope>
</reference>
<gene>
    <name evidence="1" type="ORF">UFOVP726_63</name>
</gene>
<proteinExistence type="predicted"/>
<evidence type="ECO:0000313" key="1">
    <source>
        <dbReference type="EMBL" id="CAB4159867.1"/>
    </source>
</evidence>
<sequence>MPAISSIEANVAADFSAPLTTLTSSDTITFSPNRVQLLVIRNPTGGSLTLKIDGDAGTTVAVPGLGNVSVAGGYDIVVGAGLSRAIVLSKISSYCQGVVTLTGAASCVVQLFNI</sequence>
<dbReference type="EMBL" id="LR796695">
    <property type="protein sequence ID" value="CAB4159867.1"/>
    <property type="molecule type" value="Genomic_DNA"/>
</dbReference>